<dbReference type="OMA" id="CLASIGK"/>
<dbReference type="SMR" id="A0A4P7NL64"/>
<dbReference type="SUPFAM" id="SSF48371">
    <property type="entry name" value="ARM repeat"/>
    <property type="match status" value="1"/>
</dbReference>
<dbReference type="Proteomes" id="UP000294847">
    <property type="component" value="Chromosome 5"/>
</dbReference>
<name>A0A4P7NL64_PYROR</name>
<dbReference type="GO" id="GO:0005634">
    <property type="term" value="C:nucleus"/>
    <property type="evidence" value="ECO:0007669"/>
    <property type="project" value="UniProtKB-SubCell"/>
</dbReference>
<comment type="similarity">
    <text evidence="2">Belongs to the importin beta family.</text>
</comment>
<keyword evidence="3" id="KW-0813">Transport</keyword>
<evidence type="ECO:0000313" key="6">
    <source>
        <dbReference type="EMBL" id="QBZ62832.1"/>
    </source>
</evidence>
<gene>
    <name evidence="6" type="ORF">PoMZ_11719</name>
</gene>
<reference evidence="6 7" key="1">
    <citation type="journal article" date="2019" name="Mol. Biol. Evol.">
        <title>Blast fungal genomes show frequent chromosomal changes, gene gains and losses, and effector gene turnover.</title>
        <authorList>
            <person name="Gomez Luciano L.B."/>
            <person name="Jason Tsai I."/>
            <person name="Chuma I."/>
            <person name="Tosa Y."/>
            <person name="Chen Y.H."/>
            <person name="Li J.Y."/>
            <person name="Li M.Y."/>
            <person name="Jade Lu M.Y."/>
            <person name="Nakayashiki H."/>
            <person name="Li W.H."/>
        </authorList>
    </citation>
    <scope>NUCLEOTIDE SEQUENCE [LARGE SCALE GENOMIC DNA]</scope>
    <source>
        <strain evidence="6">MZ5-1-6</strain>
    </source>
</reference>
<evidence type="ECO:0000256" key="3">
    <source>
        <dbReference type="ARBA" id="ARBA00022448"/>
    </source>
</evidence>
<keyword evidence="4" id="KW-0653">Protein transport</keyword>
<dbReference type="EMBL" id="CP034208">
    <property type="protein sequence ID" value="QBZ62832.1"/>
    <property type="molecule type" value="Genomic_DNA"/>
</dbReference>
<protein>
    <recommendedName>
        <fullName evidence="8">Importin 13</fullName>
    </recommendedName>
</protein>
<sequence length="1018" mass="112351">MQGEQGLPLPSSLQEVEALILALYEPGPPETISRIQEVLHRVQKSPEGWQLAQSLLVNSNDTIKFFGALTIIVKLNTESSTLSETDANELLQNLIEWFVRSLRDGSGALVTKKLCSALVTCFIQFPKIWPSCIAHLVHCLYTQRSVPVSEARDDDADSTVGLLDFVALRAALWFAATLVEETSKTDMNAAKYSQAHNQLIAEGRDVACLISRGMDPGFASPDCTSIQEEAIKCLQPWVMYNQRISSSTDELTIPLRTLLPPVIRCLIIDELYEASIELITDTLSNYSAFFTSEGFDMLINLFETSWSDNRYQQLVRGDFDFESVQFGMLMIAFADAKVVELQKSTDHRSQRFLDGLKGLLGAAGYAVGEDKIFVPALEFWATFVETMVDTMFSEEAKDSDAWVQHSLGLVMQVVGCCYKKIQFPPATTFSGWDSSERAGFVEARKDVADLLQTVCTIPNASLVSLFVDLLLQALSAQAWAELEAAAFCLSALSDCISDGGEYDELLHKVFSSGLFDLLGQSEKLPVRLRQTGLSLIERFSDYFERHGEFLPGALNLLFGAVGDSMLAGPSAKSICTLCSSCRSHLTGEAATFISSYENIHSSRSIDPVAEEKIVMAIASVIQAISDEETRLQAFRHLYRIVRLDLDRCLQLKAQPEMFEVSDPLVAKYYAEAQSQSQEVASADRIAGQIAVQSLRYILSMAKGLQAVTEAPVDLDESSKVASSVSQSLPHLQSEIMQMVVQLQAAFPDNGELIETICHVLRAGFSETEPGPFVFPANIISQYLTSQNCSTTPRIGYVVSTACAFTSSLASSSHEEAAKQLTKILPWAIDLLQSLPEPETDTELSQNVIELVNRVAQRQPGVMMRLQPSSLLEFFFIFVLKVLDGRETLPKSAAAEFWTTFLTIRTTDEPIQQAVDSVMTHLGPSLAMSLIRNIGGNAARSELDRLSEPLKKLTAQHVNAKTWFEAALADISFPSSKVSPKEKTLFLKKILSLRGSRQTNQVIREFWLACRGSSFAYAS</sequence>
<dbReference type="Pfam" id="PF24140">
    <property type="entry name" value="TPR_TNPO3_IPO13_3rd"/>
    <property type="match status" value="1"/>
</dbReference>
<organism evidence="6 7">
    <name type="scientific">Pyricularia oryzae</name>
    <name type="common">Rice blast fungus</name>
    <name type="synonym">Magnaporthe oryzae</name>
    <dbReference type="NCBI Taxonomy" id="318829"/>
    <lineage>
        <taxon>Eukaryota</taxon>
        <taxon>Fungi</taxon>
        <taxon>Dikarya</taxon>
        <taxon>Ascomycota</taxon>
        <taxon>Pezizomycotina</taxon>
        <taxon>Sordariomycetes</taxon>
        <taxon>Sordariomycetidae</taxon>
        <taxon>Magnaporthales</taxon>
        <taxon>Pyriculariaceae</taxon>
        <taxon>Pyricularia</taxon>
    </lineage>
</organism>
<evidence type="ECO:0000256" key="5">
    <source>
        <dbReference type="ARBA" id="ARBA00023242"/>
    </source>
</evidence>
<proteinExistence type="inferred from homology"/>
<dbReference type="AlphaFoldDB" id="A0A4P7NL64"/>
<dbReference type="InterPro" id="IPR016024">
    <property type="entry name" value="ARM-type_fold"/>
</dbReference>
<evidence type="ECO:0000256" key="1">
    <source>
        <dbReference type="ARBA" id="ARBA00004123"/>
    </source>
</evidence>
<dbReference type="VEuPathDB" id="FungiDB:M_BR32_EuGene_00022091"/>
<evidence type="ECO:0000256" key="4">
    <source>
        <dbReference type="ARBA" id="ARBA00022927"/>
    </source>
</evidence>
<accession>A0A4P7NL64</accession>
<dbReference type="InterPro" id="IPR051345">
    <property type="entry name" value="Importin_beta-like_NTR"/>
</dbReference>
<dbReference type="Gene3D" id="1.25.10.10">
    <property type="entry name" value="Leucine-rich Repeat Variant"/>
    <property type="match status" value="1"/>
</dbReference>
<evidence type="ECO:0000313" key="7">
    <source>
        <dbReference type="Proteomes" id="UP000294847"/>
    </source>
</evidence>
<dbReference type="GO" id="GO:0005737">
    <property type="term" value="C:cytoplasm"/>
    <property type="evidence" value="ECO:0007669"/>
    <property type="project" value="TreeGrafter"/>
</dbReference>
<dbReference type="PANTHER" id="PTHR12363:SF33">
    <property type="entry name" value="IMPORTIN-13"/>
    <property type="match status" value="1"/>
</dbReference>
<evidence type="ECO:0008006" key="8">
    <source>
        <dbReference type="Google" id="ProtNLM"/>
    </source>
</evidence>
<dbReference type="InterPro" id="IPR057942">
    <property type="entry name" value="TPR_TNPO3_IPO13_3rd"/>
</dbReference>
<evidence type="ECO:0000256" key="2">
    <source>
        <dbReference type="ARBA" id="ARBA00007991"/>
    </source>
</evidence>
<comment type="subcellular location">
    <subcellularLocation>
        <location evidence="1">Nucleus</location>
    </subcellularLocation>
</comment>
<dbReference type="InterPro" id="IPR011989">
    <property type="entry name" value="ARM-like"/>
</dbReference>
<dbReference type="PANTHER" id="PTHR12363">
    <property type="entry name" value="TRANSPORTIN 3 AND IMPORTIN 13"/>
    <property type="match status" value="1"/>
</dbReference>
<dbReference type="GO" id="GO:0006606">
    <property type="term" value="P:protein import into nucleus"/>
    <property type="evidence" value="ECO:0007669"/>
    <property type="project" value="TreeGrafter"/>
</dbReference>
<keyword evidence="5" id="KW-0539">Nucleus</keyword>